<dbReference type="CDD" id="cd07805">
    <property type="entry name" value="ASKHA_NBD_FGGY_CvXK-like"/>
    <property type="match status" value="1"/>
</dbReference>
<dbReference type="PANTHER" id="PTHR43095">
    <property type="entry name" value="SUGAR KINASE"/>
    <property type="match status" value="1"/>
</dbReference>
<evidence type="ECO:0000256" key="4">
    <source>
        <dbReference type="SAM" id="MobiDB-lite"/>
    </source>
</evidence>
<reference evidence="7" key="1">
    <citation type="submission" date="2020-08" db="EMBL/GenBank/DDBJ databases">
        <title>Genome public.</title>
        <authorList>
            <person name="Liu C."/>
            <person name="Sun Q."/>
        </authorList>
    </citation>
    <scope>NUCLEOTIDE SEQUENCE</scope>
    <source>
        <strain evidence="7">BX21</strain>
    </source>
</reference>
<dbReference type="PIRSF" id="PIRSF000538">
    <property type="entry name" value="GlpK"/>
    <property type="match status" value="1"/>
</dbReference>
<dbReference type="RefSeq" id="WP_262428244.1">
    <property type="nucleotide sequence ID" value="NZ_JACRTG010000003.1"/>
</dbReference>
<evidence type="ECO:0000313" key="8">
    <source>
        <dbReference type="Proteomes" id="UP000601171"/>
    </source>
</evidence>
<evidence type="ECO:0000259" key="6">
    <source>
        <dbReference type="Pfam" id="PF02782"/>
    </source>
</evidence>
<comment type="caution">
    <text evidence="7">The sequence shown here is derived from an EMBL/GenBank/DDBJ whole genome shotgun (WGS) entry which is preliminary data.</text>
</comment>
<accession>A0A926EV42</accession>
<protein>
    <submittedName>
        <fullName evidence="7">FGGY-family carbohydrate kinase</fullName>
    </submittedName>
</protein>
<dbReference type="GO" id="GO:0005975">
    <property type="term" value="P:carbohydrate metabolic process"/>
    <property type="evidence" value="ECO:0007669"/>
    <property type="project" value="InterPro"/>
</dbReference>
<organism evidence="7 8">
    <name type="scientific">Paratissierella segnis</name>
    <dbReference type="NCBI Taxonomy" id="2763679"/>
    <lineage>
        <taxon>Bacteria</taxon>
        <taxon>Bacillati</taxon>
        <taxon>Bacillota</taxon>
        <taxon>Tissierellia</taxon>
        <taxon>Tissierellales</taxon>
        <taxon>Tissierellaceae</taxon>
        <taxon>Paratissierella</taxon>
    </lineage>
</organism>
<comment type="similarity">
    <text evidence="1">Belongs to the FGGY kinase family.</text>
</comment>
<keyword evidence="3 7" id="KW-0418">Kinase</keyword>
<keyword evidence="2" id="KW-0808">Transferase</keyword>
<sequence length="555" mass="61502">MSVNVIAYDVGTTGIKTCLFEISDKITLIDSAMEEYDLYIMENGGAEQDPNQWWQAMCCTTSRVLESSKIPKGSISGISFCAQMQALVLVDDKGEPVRRAMSYMDNRGEEEMKKGIMHGFRISGLNVSKLLRSIMISGAVSASVKDPIWKYKWVENNEPEVFSKVYKWLDVKDFLVCKACDRFVMSEDSAFATLLYDTRKDKNGFSKELCKMMGVQFKHLPEICKSTDQVGTITQKAAEELGLMAGTPVFSGGGDASLIGVGAGAVSEGETHIYMGTSGWVSTVVKKQRLDINNMIASIIGANPSYFNYFAELETAGKCLEWVKDHLALDEIGVFLDKKQIWEDPENIYKSLYDFMMYSIKSVPAGSNGVIFTPWLHGNRCPFEDHNARGMFFNIGIETGKTEMIHSVAEGICYHLRWQLEAIEKKVKTLPTIRLVGGGALAPLTCQILADVLNREIETVENPQNVGAVGAAVTIAVGLGILDDIESSKKFIPCKRKFIPNQENISIYDQYFPVFKSLYKSNAKSFRILNQEVSGKSSGGNDEYKTPSSMSTGIL</sequence>
<dbReference type="Proteomes" id="UP000601171">
    <property type="component" value="Unassembled WGS sequence"/>
</dbReference>
<evidence type="ECO:0000313" key="7">
    <source>
        <dbReference type="EMBL" id="MBC8586780.1"/>
    </source>
</evidence>
<feature type="domain" description="Carbohydrate kinase FGGY C-terminal" evidence="6">
    <location>
        <begin position="273"/>
        <end position="477"/>
    </location>
</feature>
<dbReference type="InterPro" id="IPR043129">
    <property type="entry name" value="ATPase_NBD"/>
</dbReference>
<feature type="region of interest" description="Disordered" evidence="4">
    <location>
        <begin position="535"/>
        <end position="555"/>
    </location>
</feature>
<gene>
    <name evidence="7" type="ORF">H8707_00805</name>
</gene>
<evidence type="ECO:0000256" key="1">
    <source>
        <dbReference type="ARBA" id="ARBA00009156"/>
    </source>
</evidence>
<evidence type="ECO:0000259" key="5">
    <source>
        <dbReference type="Pfam" id="PF00370"/>
    </source>
</evidence>
<dbReference type="GO" id="GO:0016301">
    <property type="term" value="F:kinase activity"/>
    <property type="evidence" value="ECO:0007669"/>
    <property type="project" value="UniProtKB-KW"/>
</dbReference>
<dbReference type="PANTHER" id="PTHR43095:SF5">
    <property type="entry name" value="XYLULOSE KINASE"/>
    <property type="match status" value="1"/>
</dbReference>
<dbReference type="Pfam" id="PF02782">
    <property type="entry name" value="FGGY_C"/>
    <property type="match status" value="1"/>
</dbReference>
<dbReference type="SUPFAM" id="SSF53067">
    <property type="entry name" value="Actin-like ATPase domain"/>
    <property type="match status" value="2"/>
</dbReference>
<dbReference type="InterPro" id="IPR018484">
    <property type="entry name" value="FGGY_N"/>
</dbReference>
<dbReference type="AlphaFoldDB" id="A0A926EV42"/>
<dbReference type="InterPro" id="IPR018485">
    <property type="entry name" value="FGGY_C"/>
</dbReference>
<dbReference type="Pfam" id="PF00370">
    <property type="entry name" value="FGGY_N"/>
    <property type="match status" value="1"/>
</dbReference>
<evidence type="ECO:0000256" key="2">
    <source>
        <dbReference type="ARBA" id="ARBA00022679"/>
    </source>
</evidence>
<evidence type="ECO:0000256" key="3">
    <source>
        <dbReference type="ARBA" id="ARBA00022777"/>
    </source>
</evidence>
<proteinExistence type="inferred from homology"/>
<dbReference type="Gene3D" id="3.30.420.40">
    <property type="match status" value="2"/>
</dbReference>
<dbReference type="InterPro" id="IPR050406">
    <property type="entry name" value="FGGY_Carb_Kinase"/>
</dbReference>
<dbReference type="InterPro" id="IPR000577">
    <property type="entry name" value="Carb_kinase_FGGY"/>
</dbReference>
<name>A0A926EV42_9FIRM</name>
<feature type="domain" description="Carbohydrate kinase FGGY N-terminal" evidence="5">
    <location>
        <begin position="5"/>
        <end position="258"/>
    </location>
</feature>
<keyword evidence="8" id="KW-1185">Reference proteome</keyword>
<dbReference type="EMBL" id="JACRTG010000003">
    <property type="protein sequence ID" value="MBC8586780.1"/>
    <property type="molecule type" value="Genomic_DNA"/>
</dbReference>